<dbReference type="AlphaFoldDB" id="A0A495A2F0"/>
<dbReference type="CDD" id="cd01672">
    <property type="entry name" value="TMPK"/>
    <property type="match status" value="1"/>
</dbReference>
<dbReference type="GO" id="GO:0005524">
    <property type="term" value="F:ATP binding"/>
    <property type="evidence" value="ECO:0007669"/>
    <property type="project" value="UniProtKB-UniRule"/>
</dbReference>
<evidence type="ECO:0000259" key="12">
    <source>
        <dbReference type="Pfam" id="PF02223"/>
    </source>
</evidence>
<evidence type="ECO:0000256" key="5">
    <source>
        <dbReference type="ARBA" id="ARBA00022727"/>
    </source>
</evidence>
<keyword evidence="6 11" id="KW-0547">Nucleotide-binding</keyword>
<dbReference type="EMBL" id="PNJG02000004">
    <property type="protein sequence ID" value="RKQ33629.1"/>
    <property type="molecule type" value="Genomic_DNA"/>
</dbReference>
<evidence type="ECO:0000256" key="10">
    <source>
        <dbReference type="ARBA" id="ARBA00057735"/>
    </source>
</evidence>
<comment type="catalytic activity">
    <reaction evidence="9 11">
        <text>dTMP + ATP = dTDP + ADP</text>
        <dbReference type="Rhea" id="RHEA:13517"/>
        <dbReference type="ChEBI" id="CHEBI:30616"/>
        <dbReference type="ChEBI" id="CHEBI:58369"/>
        <dbReference type="ChEBI" id="CHEBI:63528"/>
        <dbReference type="ChEBI" id="CHEBI:456216"/>
        <dbReference type="EC" id="2.7.4.9"/>
    </reaction>
</comment>
<dbReference type="InterPro" id="IPR018095">
    <property type="entry name" value="Thymidylate_kin_CS"/>
</dbReference>
<dbReference type="FunFam" id="3.40.50.300:FF:000225">
    <property type="entry name" value="Thymidylate kinase"/>
    <property type="match status" value="1"/>
</dbReference>
<name>A0A495A2F0_9MICC</name>
<dbReference type="PANTHER" id="PTHR10344">
    <property type="entry name" value="THYMIDYLATE KINASE"/>
    <property type="match status" value="1"/>
</dbReference>
<dbReference type="PANTHER" id="PTHR10344:SF4">
    <property type="entry name" value="UMP-CMP KINASE 2, MITOCHONDRIAL"/>
    <property type="match status" value="1"/>
</dbReference>
<dbReference type="HAMAP" id="MF_00165">
    <property type="entry name" value="Thymidylate_kinase"/>
    <property type="match status" value="1"/>
</dbReference>
<dbReference type="SUPFAM" id="SSF52540">
    <property type="entry name" value="P-loop containing nucleoside triphosphate hydrolases"/>
    <property type="match status" value="1"/>
</dbReference>
<evidence type="ECO:0000256" key="7">
    <source>
        <dbReference type="ARBA" id="ARBA00022777"/>
    </source>
</evidence>
<dbReference type="OrthoDB" id="9774907at2"/>
<dbReference type="GO" id="GO:0004798">
    <property type="term" value="F:dTMP kinase activity"/>
    <property type="evidence" value="ECO:0007669"/>
    <property type="project" value="UniProtKB-UniRule"/>
</dbReference>
<evidence type="ECO:0000256" key="1">
    <source>
        <dbReference type="ARBA" id="ARBA00009776"/>
    </source>
</evidence>
<evidence type="ECO:0000256" key="2">
    <source>
        <dbReference type="ARBA" id="ARBA00012980"/>
    </source>
</evidence>
<evidence type="ECO:0000256" key="6">
    <source>
        <dbReference type="ARBA" id="ARBA00022741"/>
    </source>
</evidence>
<organism evidence="13 14">
    <name type="scientific">Kocuria tytonis</name>
    <dbReference type="NCBI Taxonomy" id="2054280"/>
    <lineage>
        <taxon>Bacteria</taxon>
        <taxon>Bacillati</taxon>
        <taxon>Actinomycetota</taxon>
        <taxon>Actinomycetes</taxon>
        <taxon>Micrococcales</taxon>
        <taxon>Micrococcaceae</taxon>
        <taxon>Kocuria</taxon>
    </lineage>
</organism>
<keyword evidence="4 11" id="KW-0808">Transferase</keyword>
<evidence type="ECO:0000256" key="9">
    <source>
        <dbReference type="ARBA" id="ARBA00048743"/>
    </source>
</evidence>
<reference evidence="13 14" key="1">
    <citation type="submission" date="2018-10" db="EMBL/GenBank/DDBJ databases">
        <title>Kocuria tytouropygialis sp. nov., isolated from the uropygial gland of an American barn owl (Tyto furcata).</title>
        <authorList>
            <person name="Braun M.S."/>
            <person name="Wang E."/>
            <person name="Zimmermann S."/>
            <person name="Wagner H."/>
            <person name="Wink M."/>
        </authorList>
    </citation>
    <scope>NUCLEOTIDE SEQUENCE [LARGE SCALE GENOMIC DNA]</scope>
    <source>
        <strain evidence="13 14">442</strain>
    </source>
</reference>
<proteinExistence type="inferred from homology"/>
<keyword evidence="8 11" id="KW-0067">ATP-binding</keyword>
<evidence type="ECO:0000256" key="3">
    <source>
        <dbReference type="ARBA" id="ARBA00017144"/>
    </source>
</evidence>
<dbReference type="Pfam" id="PF02223">
    <property type="entry name" value="Thymidylate_kin"/>
    <property type="match status" value="1"/>
</dbReference>
<dbReference type="GO" id="GO:0006233">
    <property type="term" value="P:dTDP biosynthetic process"/>
    <property type="evidence" value="ECO:0007669"/>
    <property type="project" value="InterPro"/>
</dbReference>
<evidence type="ECO:0000256" key="4">
    <source>
        <dbReference type="ARBA" id="ARBA00022679"/>
    </source>
</evidence>
<dbReference type="Proteomes" id="UP000249516">
    <property type="component" value="Unassembled WGS sequence"/>
</dbReference>
<keyword evidence="7 11" id="KW-0418">Kinase</keyword>
<evidence type="ECO:0000256" key="8">
    <source>
        <dbReference type="ARBA" id="ARBA00022840"/>
    </source>
</evidence>
<feature type="binding site" evidence="11">
    <location>
        <begin position="50"/>
        <end position="57"/>
    </location>
    <ligand>
        <name>ATP</name>
        <dbReference type="ChEBI" id="CHEBI:30616"/>
    </ligand>
</feature>
<dbReference type="GO" id="GO:0006227">
    <property type="term" value="P:dUDP biosynthetic process"/>
    <property type="evidence" value="ECO:0007669"/>
    <property type="project" value="TreeGrafter"/>
</dbReference>
<comment type="function">
    <text evidence="10 11">Phosphorylation of dTMP to form dTDP in both de novo and salvage pathways of dTTP synthesis.</text>
</comment>
<keyword evidence="14" id="KW-1185">Reference proteome</keyword>
<dbReference type="InterPro" id="IPR018094">
    <property type="entry name" value="Thymidylate_kinase"/>
</dbReference>
<accession>A0A495A2F0</accession>
<keyword evidence="5 11" id="KW-0545">Nucleotide biosynthesis</keyword>
<protein>
    <recommendedName>
        <fullName evidence="3 11">Thymidylate kinase</fullName>
        <ecNumber evidence="2 11">2.7.4.9</ecNumber>
    </recommendedName>
    <alternativeName>
        <fullName evidence="11">dTMP kinase</fullName>
    </alternativeName>
</protein>
<feature type="domain" description="Thymidylate kinase-like" evidence="12">
    <location>
        <begin position="48"/>
        <end position="231"/>
    </location>
</feature>
<dbReference type="NCBIfam" id="TIGR00041">
    <property type="entry name" value="DTMP_kinase"/>
    <property type="match status" value="1"/>
</dbReference>
<sequence length="254" mass="25911">MLPTLAGPPGAPPCGAPCPAAGATAVAVGPARYSGGVKQPARGVLIVFEGGDGAGKSTQVTALARSLREAGHTVTCTREPGGTALAESVRALVLDPAHAPVSAATEALLFAAARADHVARLIRPALERGEIVVCDRFVDSSAAYQGAGRGLGTGHVLELNQWALQGLVPDLTVVLDVDPATAEARRRGRGAAADRMESETRAFHDAVNAAFRELAHRAPSRYLVLDASDSAAGITRAVSARVTPLLPTPDGAAR</sequence>
<evidence type="ECO:0000313" key="14">
    <source>
        <dbReference type="Proteomes" id="UP000249516"/>
    </source>
</evidence>
<dbReference type="InterPro" id="IPR027417">
    <property type="entry name" value="P-loop_NTPase"/>
</dbReference>
<evidence type="ECO:0000313" key="13">
    <source>
        <dbReference type="EMBL" id="RKQ33629.1"/>
    </source>
</evidence>
<dbReference type="GO" id="GO:0006235">
    <property type="term" value="P:dTTP biosynthetic process"/>
    <property type="evidence" value="ECO:0007669"/>
    <property type="project" value="UniProtKB-UniRule"/>
</dbReference>
<gene>
    <name evidence="11" type="primary">tmk</name>
    <name evidence="13" type="ORF">C1C97_010380</name>
</gene>
<dbReference type="InterPro" id="IPR039430">
    <property type="entry name" value="Thymidylate_kin-like_dom"/>
</dbReference>
<dbReference type="Gene3D" id="3.40.50.300">
    <property type="entry name" value="P-loop containing nucleotide triphosphate hydrolases"/>
    <property type="match status" value="1"/>
</dbReference>
<comment type="caution">
    <text evidence="13">The sequence shown here is derived from an EMBL/GenBank/DDBJ whole genome shotgun (WGS) entry which is preliminary data.</text>
</comment>
<evidence type="ECO:0000256" key="11">
    <source>
        <dbReference type="HAMAP-Rule" id="MF_00165"/>
    </source>
</evidence>
<dbReference type="EC" id="2.7.4.9" evidence="2 11"/>
<dbReference type="GO" id="GO:0005829">
    <property type="term" value="C:cytosol"/>
    <property type="evidence" value="ECO:0007669"/>
    <property type="project" value="TreeGrafter"/>
</dbReference>
<dbReference type="PROSITE" id="PS01331">
    <property type="entry name" value="THYMIDYLATE_KINASE"/>
    <property type="match status" value="1"/>
</dbReference>
<comment type="similarity">
    <text evidence="1 11">Belongs to the thymidylate kinase family.</text>
</comment>